<keyword evidence="1" id="KW-0472">Membrane</keyword>
<gene>
    <name evidence="2" type="ORF">CH360_02915</name>
    <name evidence="3" type="ORF">CH373_02920</name>
</gene>
<dbReference type="Proteomes" id="UP000231962">
    <property type="component" value="Unassembled WGS sequence"/>
</dbReference>
<dbReference type="OrthoDB" id="340983at2"/>
<evidence type="ECO:0000313" key="4">
    <source>
        <dbReference type="Proteomes" id="UP000231962"/>
    </source>
</evidence>
<keyword evidence="1" id="KW-0812">Transmembrane</keyword>
<evidence type="ECO:0000256" key="1">
    <source>
        <dbReference type="SAM" id="Phobius"/>
    </source>
</evidence>
<dbReference type="Proteomes" id="UP000231990">
    <property type="component" value="Unassembled WGS sequence"/>
</dbReference>
<dbReference type="EMBL" id="NPDZ01000001">
    <property type="protein sequence ID" value="PJZ75221.1"/>
    <property type="molecule type" value="Genomic_DNA"/>
</dbReference>
<proteinExistence type="predicted"/>
<evidence type="ECO:0000313" key="2">
    <source>
        <dbReference type="EMBL" id="PJZ71606.1"/>
    </source>
</evidence>
<sequence length="401" mass="45661">MKERKLWIYAGIFLAVLLISFLLYDEAEDQGWFLSEKEKREKGEFMAKGYPPGGVGFDTEDGNYLESIDKTITPEIILKDYMEWAEYPPNSRPLTKYNPDLLQPDFIGMVAIPMVDRPEDKTPNGYSCKLQPLHWAAIGTRDPIYITLECFDTKMQRANLDVRSVKFWREFDGQKFGSVLPDYNDKGIDGDVKSSDNLYTFSWRPSPKDWGDMYLEAEFVYGKEKKEGKLLTSFFSSPNQPAEWSGYFSDSPSDGSLVIKAGLNIFKAGNYHLEANLVHPGSGSPIAWASFDGKLQGGRQEVEFLFFGKLLKDAGFDGPYSIQQLRGHRVNLPIDPEWFKQGEAGMKKILAAKSTEPDKELIAPFKDSYATRTYDLNTFSSKAWQSPEKEQKIQSLRELPQ</sequence>
<evidence type="ECO:0000313" key="3">
    <source>
        <dbReference type="EMBL" id="PJZ75221.1"/>
    </source>
</evidence>
<keyword evidence="1" id="KW-1133">Transmembrane helix</keyword>
<evidence type="ECO:0000313" key="5">
    <source>
        <dbReference type="Proteomes" id="UP000231990"/>
    </source>
</evidence>
<name>A0A2M9ZTB0_9LEPT</name>
<keyword evidence="4" id="KW-1185">Reference proteome</keyword>
<dbReference type="EMBL" id="NPDY01000001">
    <property type="protein sequence ID" value="PJZ71606.1"/>
    <property type="molecule type" value="Genomic_DNA"/>
</dbReference>
<comment type="caution">
    <text evidence="3">The sequence shown here is derived from an EMBL/GenBank/DDBJ whole genome shotgun (WGS) entry which is preliminary data.</text>
</comment>
<organism evidence="3 5">
    <name type="scientific">Leptospira perolatii</name>
    <dbReference type="NCBI Taxonomy" id="2023191"/>
    <lineage>
        <taxon>Bacteria</taxon>
        <taxon>Pseudomonadati</taxon>
        <taxon>Spirochaetota</taxon>
        <taxon>Spirochaetia</taxon>
        <taxon>Leptospirales</taxon>
        <taxon>Leptospiraceae</taxon>
        <taxon>Leptospira</taxon>
    </lineage>
</organism>
<dbReference type="AlphaFoldDB" id="A0A2M9ZTB0"/>
<reference evidence="4 5" key="1">
    <citation type="submission" date="2017-07" db="EMBL/GenBank/DDBJ databases">
        <title>Leptospira spp. isolated from tropical soils.</title>
        <authorList>
            <person name="Thibeaux R."/>
            <person name="Iraola G."/>
            <person name="Ferres I."/>
            <person name="Bierque E."/>
            <person name="Girault D."/>
            <person name="Soupe-Gilbert M.-E."/>
            <person name="Picardeau M."/>
            <person name="Goarant C."/>
        </authorList>
    </citation>
    <scope>NUCLEOTIDE SEQUENCE [LARGE SCALE GENOMIC DNA]</scope>
    <source>
        <strain evidence="3 5">FH1-B-B1</strain>
        <strain evidence="2 4">FH1-B-C1</strain>
    </source>
</reference>
<accession>A0A2M9ZTB0</accession>
<feature type="transmembrane region" description="Helical" evidence="1">
    <location>
        <begin position="6"/>
        <end position="24"/>
    </location>
</feature>
<dbReference type="RefSeq" id="WP_100712591.1">
    <property type="nucleotide sequence ID" value="NZ_NPDY01000001.1"/>
</dbReference>
<protein>
    <submittedName>
        <fullName evidence="3">Uncharacterized protein</fullName>
    </submittedName>
</protein>